<feature type="chain" id="PRO_5046804576" evidence="2">
    <location>
        <begin position="23"/>
        <end position="169"/>
    </location>
</feature>
<feature type="region of interest" description="Disordered" evidence="1">
    <location>
        <begin position="92"/>
        <end position="169"/>
    </location>
</feature>
<dbReference type="RefSeq" id="XP_070624527.1">
    <property type="nucleotide sequence ID" value="XM_070768426.1"/>
</dbReference>
<gene>
    <name evidence="4" type="primary">C16H1orf159</name>
</gene>
<evidence type="ECO:0000313" key="3">
    <source>
        <dbReference type="Proteomes" id="UP001652663"/>
    </source>
</evidence>
<evidence type="ECO:0000256" key="2">
    <source>
        <dbReference type="SAM" id="SignalP"/>
    </source>
</evidence>
<evidence type="ECO:0000313" key="4">
    <source>
        <dbReference type="RefSeq" id="XP_070624527.1"/>
    </source>
</evidence>
<proteinExistence type="predicted"/>
<reference evidence="4" key="1">
    <citation type="submission" date="2025-08" db="UniProtKB">
        <authorList>
            <consortium name="RefSeq"/>
        </authorList>
    </citation>
    <scope>IDENTIFICATION</scope>
    <source>
        <tissue evidence="4">Blood</tissue>
    </source>
</reference>
<accession>A0ABM4QMJ7</accession>
<feature type="signal peptide" evidence="2">
    <location>
        <begin position="1"/>
        <end position="22"/>
    </location>
</feature>
<sequence>MALRRAVFLAGLLVEVASRASGTALDLFLELKWGLHTAAHWHWPELVGWTDARSRLNLARVSSLSAVWMRGTSTPPAQALACVAQAATGARPRMGASAASSAGTEPTTAPSAEAGALRWPPPSSWGRFSSARASSSPWLHSSTSSEPASCPRSSMEETELPPCSLAKPP</sequence>
<feature type="compositionally biased region" description="Low complexity" evidence="1">
    <location>
        <begin position="134"/>
        <end position="145"/>
    </location>
</feature>
<keyword evidence="2" id="KW-0732">Signal</keyword>
<feature type="compositionally biased region" description="Polar residues" evidence="1">
    <location>
        <begin position="98"/>
        <end position="110"/>
    </location>
</feature>
<protein>
    <submittedName>
        <fullName evidence="4">Uncharacterized protein C1orf159 homolog isoform X4</fullName>
    </submittedName>
</protein>
<dbReference type="Proteomes" id="UP001652663">
    <property type="component" value="Chromosome 16"/>
</dbReference>
<evidence type="ECO:0000256" key="1">
    <source>
        <dbReference type="SAM" id="MobiDB-lite"/>
    </source>
</evidence>
<keyword evidence="3" id="KW-1185">Reference proteome</keyword>
<organism evidence="3 4">
    <name type="scientific">Bos indicus</name>
    <name type="common">Zebu</name>
    <dbReference type="NCBI Taxonomy" id="9915"/>
    <lineage>
        <taxon>Eukaryota</taxon>
        <taxon>Metazoa</taxon>
        <taxon>Chordata</taxon>
        <taxon>Craniata</taxon>
        <taxon>Vertebrata</taxon>
        <taxon>Euteleostomi</taxon>
        <taxon>Mammalia</taxon>
        <taxon>Eutheria</taxon>
        <taxon>Laurasiatheria</taxon>
        <taxon>Artiodactyla</taxon>
        <taxon>Ruminantia</taxon>
        <taxon>Pecora</taxon>
        <taxon>Bovidae</taxon>
        <taxon>Bovinae</taxon>
        <taxon>Bos</taxon>
    </lineage>
</organism>
<name>A0ABM4QMJ7_BOSIN</name>
<dbReference type="GeneID" id="109570650"/>